<evidence type="ECO:0000256" key="1">
    <source>
        <dbReference type="SAM" id="MobiDB-lite"/>
    </source>
</evidence>
<gene>
    <name evidence="2" type="ORF">E2C01_064149</name>
</gene>
<sequence>MGEEPEQRYKPGGWHLAAGMTQDGPPGVSREGPRDLHITRALIKMQSQSLLPFPSLHRSFASFFFANPFLTRSNHIPLSIHPFLYISNLHIHFHHAHLPDTSTLLTIPRKCTLAIHTPPIHHAQPLHYKPAITHSHQCVSSEVATRQHCPRLAARNGNTTLRQGINKC</sequence>
<organism evidence="2 3">
    <name type="scientific">Portunus trituberculatus</name>
    <name type="common">Swimming crab</name>
    <name type="synonym">Neptunus trituberculatus</name>
    <dbReference type="NCBI Taxonomy" id="210409"/>
    <lineage>
        <taxon>Eukaryota</taxon>
        <taxon>Metazoa</taxon>
        <taxon>Ecdysozoa</taxon>
        <taxon>Arthropoda</taxon>
        <taxon>Crustacea</taxon>
        <taxon>Multicrustacea</taxon>
        <taxon>Malacostraca</taxon>
        <taxon>Eumalacostraca</taxon>
        <taxon>Eucarida</taxon>
        <taxon>Decapoda</taxon>
        <taxon>Pleocyemata</taxon>
        <taxon>Brachyura</taxon>
        <taxon>Eubrachyura</taxon>
        <taxon>Portunoidea</taxon>
        <taxon>Portunidae</taxon>
        <taxon>Portuninae</taxon>
        <taxon>Portunus</taxon>
    </lineage>
</organism>
<evidence type="ECO:0000313" key="3">
    <source>
        <dbReference type="Proteomes" id="UP000324222"/>
    </source>
</evidence>
<feature type="region of interest" description="Disordered" evidence="1">
    <location>
        <begin position="1"/>
        <end position="31"/>
    </location>
</feature>
<dbReference type="Proteomes" id="UP000324222">
    <property type="component" value="Unassembled WGS sequence"/>
</dbReference>
<dbReference type="AlphaFoldDB" id="A0A5B7HIZ1"/>
<dbReference type="EMBL" id="VSRR010030208">
    <property type="protein sequence ID" value="MPC69916.1"/>
    <property type="molecule type" value="Genomic_DNA"/>
</dbReference>
<name>A0A5B7HIZ1_PORTR</name>
<proteinExistence type="predicted"/>
<comment type="caution">
    <text evidence="2">The sequence shown here is derived from an EMBL/GenBank/DDBJ whole genome shotgun (WGS) entry which is preliminary data.</text>
</comment>
<reference evidence="2 3" key="1">
    <citation type="submission" date="2019-05" db="EMBL/GenBank/DDBJ databases">
        <title>Another draft genome of Portunus trituberculatus and its Hox gene families provides insights of decapod evolution.</title>
        <authorList>
            <person name="Jeong J.-H."/>
            <person name="Song I."/>
            <person name="Kim S."/>
            <person name="Choi T."/>
            <person name="Kim D."/>
            <person name="Ryu S."/>
            <person name="Kim W."/>
        </authorList>
    </citation>
    <scope>NUCLEOTIDE SEQUENCE [LARGE SCALE GENOMIC DNA]</scope>
    <source>
        <tissue evidence="2">Muscle</tissue>
    </source>
</reference>
<accession>A0A5B7HIZ1</accession>
<protein>
    <submittedName>
        <fullName evidence="2">Uncharacterized protein</fullName>
    </submittedName>
</protein>
<evidence type="ECO:0000313" key="2">
    <source>
        <dbReference type="EMBL" id="MPC69916.1"/>
    </source>
</evidence>
<keyword evidence="3" id="KW-1185">Reference proteome</keyword>